<comment type="subcellular location">
    <subcellularLocation>
        <location evidence="7">Cell inner membrane</location>
    </subcellularLocation>
    <subcellularLocation>
        <location evidence="1">Cell membrane</location>
        <topology evidence="1">Single-pass membrane protein</topology>
    </subcellularLocation>
</comment>
<comment type="similarity">
    <text evidence="2 7">Belongs to the RseA family.</text>
</comment>
<evidence type="ECO:0000259" key="10">
    <source>
        <dbReference type="Pfam" id="PF03873"/>
    </source>
</evidence>
<dbReference type="PANTHER" id="PTHR38104">
    <property type="match status" value="1"/>
</dbReference>
<evidence type="ECO:0000256" key="3">
    <source>
        <dbReference type="ARBA" id="ARBA00022475"/>
    </source>
</evidence>
<proteinExistence type="inferred from homology"/>
<dbReference type="GO" id="GO:0005886">
    <property type="term" value="C:plasma membrane"/>
    <property type="evidence" value="ECO:0007669"/>
    <property type="project" value="UniProtKB-SubCell"/>
</dbReference>
<protein>
    <recommendedName>
        <fullName evidence="7">Anti-sigma-E factor RseA</fullName>
    </recommendedName>
    <alternativeName>
        <fullName evidence="7">Regulator of SigE</fullName>
    </alternativeName>
    <alternativeName>
        <fullName evidence="7">Sigma-E anti-sigma factor RseA</fullName>
    </alternativeName>
    <alternativeName>
        <fullName evidence="7">Sigma-E factor negative regulatory protein</fullName>
    </alternativeName>
</protein>
<evidence type="ECO:0000256" key="1">
    <source>
        <dbReference type="ARBA" id="ARBA00004162"/>
    </source>
</evidence>
<evidence type="ECO:0000256" key="6">
    <source>
        <dbReference type="ARBA" id="ARBA00023136"/>
    </source>
</evidence>
<dbReference type="InterPro" id="IPR005573">
    <property type="entry name" value="Anti-sigma_E_RseA_C"/>
</dbReference>
<dbReference type="Gene3D" id="1.10.10.880">
    <property type="entry name" value="Anti sigma-E protein RseA, N-terminal domain"/>
    <property type="match status" value="1"/>
</dbReference>
<dbReference type="Pfam" id="PF03872">
    <property type="entry name" value="RseA_N"/>
    <property type="match status" value="1"/>
</dbReference>
<evidence type="ECO:0000256" key="8">
    <source>
        <dbReference type="SAM" id="MobiDB-lite"/>
    </source>
</evidence>
<dbReference type="Pfam" id="PF03873">
    <property type="entry name" value="RseA_C"/>
    <property type="match status" value="1"/>
</dbReference>
<feature type="compositionally biased region" description="Polar residues" evidence="8">
    <location>
        <begin position="83"/>
        <end position="101"/>
    </location>
</feature>
<sequence>MVNIMADKEKLSALMDGELIDKSLISDLSQDHEGLETWRNYHMIGDVMRGDTPQGEWDIAARVALALEDEPVHRKDFAHESSIYEQHNTENPDTLNITPLESQPLPKQSRRQLPAWLGQLGQVAVAACVSLVVIVGVQQYHSGNGVDGERAADNGQLPVLQTIPLAGTAEPVSLTRDSMMRHTTENNAQEQRRRVNAMLQDYELQLKLYSEQKRESSQRSDENQELVVE</sequence>
<dbReference type="AlphaFoldDB" id="A0A1R4L9K8"/>
<dbReference type="InterPro" id="IPR005572">
    <property type="entry name" value="Anti-sigma_E_RseA_N"/>
</dbReference>
<dbReference type="InterPro" id="IPR052383">
    <property type="entry name" value="Anti-sigma-E_RseA-like"/>
</dbReference>
<dbReference type="PANTHER" id="PTHR38104:SF1">
    <property type="entry name" value="ANTI-SIGMA-E FACTOR RSEA"/>
    <property type="match status" value="1"/>
</dbReference>
<dbReference type="Proteomes" id="UP000188276">
    <property type="component" value="Unassembled WGS sequence"/>
</dbReference>
<evidence type="ECO:0000256" key="5">
    <source>
        <dbReference type="ARBA" id="ARBA00022989"/>
    </source>
</evidence>
<feature type="region of interest" description="Disordered" evidence="8">
    <location>
        <begin position="81"/>
        <end position="101"/>
    </location>
</feature>
<keyword evidence="5" id="KW-1133">Transmembrane helix</keyword>
<feature type="region of interest" description="Disordered" evidence="8">
    <location>
        <begin position="210"/>
        <end position="229"/>
    </location>
</feature>
<evidence type="ECO:0000313" key="12">
    <source>
        <dbReference type="Proteomes" id="UP000188276"/>
    </source>
</evidence>
<evidence type="ECO:0000256" key="2">
    <source>
        <dbReference type="ARBA" id="ARBA00005837"/>
    </source>
</evidence>
<feature type="compositionally biased region" description="Basic and acidic residues" evidence="8">
    <location>
        <begin position="210"/>
        <end position="222"/>
    </location>
</feature>
<dbReference type="Gene3D" id="1.20.5.3960">
    <property type="match status" value="1"/>
</dbReference>
<gene>
    <name evidence="11" type="primary">rseA</name>
    <name evidence="11" type="ORF">VR7878_00170</name>
</gene>
<comment type="function">
    <text evidence="7">An anti-sigma factor for extracytoplasmic function (ECF) sigma factor sigma-E (RpoE). ECF sigma factors are held in an inactive form by an anti-sigma factor until released by regulated intramembrane proteolysis (RIP). RIP occurs when an extracytoplasmic signal triggers a concerted proteolytic cascade to transmit information and elicit cellular responses. The membrane-spanning regulatory substrate protein is first cut periplasmically (site-1 protease, S1P, DegS), then within the membrane itself (site-2 protease, S2P, RseP), while cytoplasmic proteases finish degrading the anti-sigma factor, liberating sigma-E.</text>
</comment>
<evidence type="ECO:0000259" key="9">
    <source>
        <dbReference type="Pfam" id="PF03872"/>
    </source>
</evidence>
<dbReference type="EMBL" id="FULE01000005">
    <property type="protein sequence ID" value="SJN53077.1"/>
    <property type="molecule type" value="Genomic_DNA"/>
</dbReference>
<dbReference type="InterPro" id="IPR026279">
    <property type="entry name" value="RseA"/>
</dbReference>
<keyword evidence="6 7" id="KW-0472">Membrane</keyword>
<feature type="domain" description="Anti sigma-E protein RseA C-terminal" evidence="10">
    <location>
        <begin position="156"/>
        <end position="208"/>
    </location>
</feature>
<reference evidence="12" key="1">
    <citation type="submission" date="2017-02" db="EMBL/GenBank/DDBJ databases">
        <authorList>
            <person name="Rodrigo-Torres L."/>
            <person name="Arahal R.D."/>
            <person name="Lucena T."/>
        </authorList>
    </citation>
    <scope>NUCLEOTIDE SEQUENCE [LARGE SCALE GENOMIC DNA]</scope>
    <source>
        <strain evidence="12">CECT 7878</strain>
    </source>
</reference>
<keyword evidence="4" id="KW-0812">Transmembrane</keyword>
<name>A0A1R4L9K8_VIBR1</name>
<keyword evidence="7" id="KW-0997">Cell inner membrane</keyword>
<dbReference type="PIRSF" id="PIRSF016938">
    <property type="entry name" value="RseA"/>
    <property type="match status" value="1"/>
</dbReference>
<evidence type="ECO:0000256" key="7">
    <source>
        <dbReference type="PIRNR" id="PIRNR016938"/>
    </source>
</evidence>
<dbReference type="STRING" id="1123498.VR7878_00170"/>
<dbReference type="CDD" id="cd16328">
    <property type="entry name" value="RseA_N"/>
    <property type="match status" value="1"/>
</dbReference>
<dbReference type="InterPro" id="IPR036147">
    <property type="entry name" value="Anti-sigma_E_RseA_N_sf"/>
</dbReference>
<dbReference type="SUPFAM" id="SSF89069">
    <property type="entry name" value="N-terminal, cytoplasmic domain of anti-sigmaE factor RseA"/>
    <property type="match status" value="1"/>
</dbReference>
<dbReference type="GO" id="GO:0016989">
    <property type="term" value="F:sigma factor antagonist activity"/>
    <property type="evidence" value="ECO:0007669"/>
    <property type="project" value="InterPro"/>
</dbReference>
<evidence type="ECO:0000256" key="4">
    <source>
        <dbReference type="ARBA" id="ARBA00022692"/>
    </source>
</evidence>
<comment type="subunit">
    <text evidence="7">Interacts 1:1 with ECF RNA polymerase sigma-E (RpoE); this inhibits the interaction of sigma-E with the RNA polymerase catalytic core and leads to a decreased expression of sigma-E-regulated genes. Interacts with RseB.</text>
</comment>
<organism evidence="11 12">
    <name type="scientific">Vibrio ruber (strain DSM 16370 / JCM 11486 / BCRC 17186 / CECT 7878 / LMG 23124 / VR1)</name>
    <dbReference type="NCBI Taxonomy" id="1123498"/>
    <lineage>
        <taxon>Bacteria</taxon>
        <taxon>Pseudomonadati</taxon>
        <taxon>Pseudomonadota</taxon>
        <taxon>Gammaproteobacteria</taxon>
        <taxon>Vibrionales</taxon>
        <taxon>Vibrionaceae</taxon>
        <taxon>Vibrio</taxon>
    </lineage>
</organism>
<accession>A0A1R4L9K8</accession>
<keyword evidence="12" id="KW-1185">Reference proteome</keyword>
<evidence type="ECO:0000313" key="11">
    <source>
        <dbReference type="EMBL" id="SJN53077.1"/>
    </source>
</evidence>
<feature type="domain" description="Anti sigma-E protein RseA N-terminal" evidence="9">
    <location>
        <begin position="5"/>
        <end position="109"/>
    </location>
</feature>
<keyword evidence="3 7" id="KW-1003">Cell membrane</keyword>